<accession>A0A139AAH0</accession>
<evidence type="ECO:0000313" key="3">
    <source>
        <dbReference type="EMBL" id="KXS13654.1"/>
    </source>
</evidence>
<feature type="region of interest" description="Disordered" evidence="1">
    <location>
        <begin position="252"/>
        <end position="278"/>
    </location>
</feature>
<keyword evidence="4" id="KW-1185">Reference proteome</keyword>
<feature type="region of interest" description="Disordered" evidence="1">
    <location>
        <begin position="1"/>
        <end position="35"/>
    </location>
</feature>
<dbReference type="AlphaFoldDB" id="A0A139AAH0"/>
<evidence type="ECO:0000256" key="1">
    <source>
        <dbReference type="SAM" id="MobiDB-lite"/>
    </source>
</evidence>
<feature type="domain" description="Transcriptional regulatory protein RXT2 N-terminal" evidence="2">
    <location>
        <begin position="54"/>
        <end position="175"/>
    </location>
</feature>
<gene>
    <name evidence="3" type="ORF">M427DRAFT_58469</name>
</gene>
<evidence type="ECO:0000259" key="2">
    <source>
        <dbReference type="Pfam" id="PF08595"/>
    </source>
</evidence>
<dbReference type="InterPro" id="IPR013904">
    <property type="entry name" value="RXT2_N"/>
</dbReference>
<name>A0A139AAH0_GONPJ</name>
<feature type="compositionally biased region" description="Polar residues" evidence="1">
    <location>
        <begin position="260"/>
        <end position="272"/>
    </location>
</feature>
<dbReference type="Pfam" id="PF08595">
    <property type="entry name" value="RXT2_N"/>
    <property type="match status" value="1"/>
</dbReference>
<evidence type="ECO:0000313" key="4">
    <source>
        <dbReference type="Proteomes" id="UP000070544"/>
    </source>
</evidence>
<protein>
    <recommendedName>
        <fullName evidence="2">Transcriptional regulatory protein RXT2 N-terminal domain-containing protein</fullName>
    </recommendedName>
</protein>
<dbReference type="OMA" id="HILQAHE"/>
<dbReference type="OrthoDB" id="2405722at2759"/>
<organism evidence="3 4">
    <name type="scientific">Gonapodya prolifera (strain JEL478)</name>
    <name type="common">Monoblepharis prolifera</name>
    <dbReference type="NCBI Taxonomy" id="1344416"/>
    <lineage>
        <taxon>Eukaryota</taxon>
        <taxon>Fungi</taxon>
        <taxon>Fungi incertae sedis</taxon>
        <taxon>Chytridiomycota</taxon>
        <taxon>Chytridiomycota incertae sedis</taxon>
        <taxon>Monoblepharidomycetes</taxon>
        <taxon>Monoblepharidales</taxon>
        <taxon>Gonapodyaceae</taxon>
        <taxon>Gonapodya</taxon>
    </lineage>
</organism>
<dbReference type="EMBL" id="KQ965776">
    <property type="protein sequence ID" value="KXS13654.1"/>
    <property type="molecule type" value="Genomic_DNA"/>
</dbReference>
<reference evidence="3 4" key="1">
    <citation type="journal article" date="2015" name="Genome Biol. Evol.">
        <title>Phylogenomic analyses indicate that early fungi evolved digesting cell walls of algal ancestors of land plants.</title>
        <authorList>
            <person name="Chang Y."/>
            <person name="Wang S."/>
            <person name="Sekimoto S."/>
            <person name="Aerts A.L."/>
            <person name="Choi C."/>
            <person name="Clum A."/>
            <person name="LaButti K.M."/>
            <person name="Lindquist E.A."/>
            <person name="Yee Ngan C."/>
            <person name="Ohm R.A."/>
            <person name="Salamov A.A."/>
            <person name="Grigoriev I.V."/>
            <person name="Spatafora J.W."/>
            <person name="Berbee M.L."/>
        </authorList>
    </citation>
    <scope>NUCLEOTIDE SEQUENCE [LARGE SCALE GENOMIC DNA]</scope>
    <source>
        <strain evidence="3 4">JEL478</strain>
    </source>
</reference>
<proteinExistence type="predicted"/>
<dbReference type="Proteomes" id="UP000070544">
    <property type="component" value="Unassembled WGS sequence"/>
</dbReference>
<sequence>MTSAAPPASAASASAPSSAAPPAPPAVPFSIPMIPVDSDSDHDDFGVRAYRPFNRGNKLKPSCMETNQPLDKPVLWTSKLDQTLEYRTVDKRRRALVGRRSRGDGHPFDDSDPYAEIDFEETWSVPESPEEVKSHPAVVAALRDRTLRVLADAAMDMIEEEHGRVVEVARLADILQDEADFGGTDMEVDGDSTGLFEGVPRELVANVTELLLEHLNNSRAFLHRISATRDHILQAHERKKDVARVLCPFPEPRRRHVGGHSNNNGQTASSTKQVHRRI</sequence>
<feature type="compositionally biased region" description="Low complexity" evidence="1">
    <location>
        <begin position="1"/>
        <end position="18"/>
    </location>
</feature>